<feature type="transmembrane region" description="Helical" evidence="6">
    <location>
        <begin position="277"/>
        <end position="297"/>
    </location>
</feature>
<evidence type="ECO:0000256" key="3">
    <source>
        <dbReference type="ARBA" id="ARBA00022692"/>
    </source>
</evidence>
<dbReference type="OrthoDB" id="9761531at2"/>
<dbReference type="InterPro" id="IPR001279">
    <property type="entry name" value="Metallo-B-lactamas"/>
</dbReference>
<feature type="transmembrane region" description="Helical" evidence="6">
    <location>
        <begin position="350"/>
        <end position="371"/>
    </location>
</feature>
<protein>
    <submittedName>
        <fullName evidence="8">ComEC/Rec2-related protein</fullName>
    </submittedName>
</protein>
<feature type="transmembrane region" description="Helical" evidence="6">
    <location>
        <begin position="309"/>
        <end position="330"/>
    </location>
</feature>
<proteinExistence type="predicted"/>
<feature type="domain" description="Metallo-beta-lactamase" evidence="7">
    <location>
        <begin position="580"/>
        <end position="783"/>
    </location>
</feature>
<keyword evidence="3 6" id="KW-0812">Transmembrane</keyword>
<dbReference type="STRING" id="756272.Plabr_1797"/>
<evidence type="ECO:0000256" key="5">
    <source>
        <dbReference type="ARBA" id="ARBA00023136"/>
    </source>
</evidence>
<dbReference type="eggNOG" id="COG2333">
    <property type="taxonomic scope" value="Bacteria"/>
</dbReference>
<evidence type="ECO:0000313" key="9">
    <source>
        <dbReference type="Proteomes" id="UP000006860"/>
    </source>
</evidence>
<evidence type="ECO:0000256" key="2">
    <source>
        <dbReference type="ARBA" id="ARBA00022475"/>
    </source>
</evidence>
<dbReference type="Pfam" id="PF03772">
    <property type="entry name" value="Competence"/>
    <property type="match status" value="1"/>
</dbReference>
<feature type="transmembrane region" description="Helical" evidence="6">
    <location>
        <begin position="14"/>
        <end position="33"/>
    </location>
</feature>
<dbReference type="PANTHER" id="PTHR30619">
    <property type="entry name" value="DNA INTERNALIZATION/COMPETENCE PROTEIN COMEC/REC2"/>
    <property type="match status" value="1"/>
</dbReference>
<feature type="transmembrane region" description="Helical" evidence="6">
    <location>
        <begin position="39"/>
        <end position="56"/>
    </location>
</feature>
<comment type="subcellular location">
    <subcellularLocation>
        <location evidence="1">Cell membrane</location>
        <topology evidence="1">Multi-pass membrane protein</topology>
    </subcellularLocation>
</comment>
<accession>F0SG65</accession>
<dbReference type="EMBL" id="CP002546">
    <property type="protein sequence ID" value="ADY59407.1"/>
    <property type="molecule type" value="Genomic_DNA"/>
</dbReference>
<feature type="transmembrane region" description="Helical" evidence="6">
    <location>
        <begin position="547"/>
        <end position="566"/>
    </location>
</feature>
<dbReference type="AlphaFoldDB" id="F0SG65"/>
<feature type="transmembrane region" description="Helical" evidence="6">
    <location>
        <begin position="63"/>
        <end position="82"/>
    </location>
</feature>
<evidence type="ECO:0000256" key="6">
    <source>
        <dbReference type="SAM" id="Phobius"/>
    </source>
</evidence>
<dbReference type="InterPro" id="IPR035681">
    <property type="entry name" value="ComA-like_MBL"/>
</dbReference>
<evidence type="ECO:0000256" key="4">
    <source>
        <dbReference type="ARBA" id="ARBA00022989"/>
    </source>
</evidence>
<dbReference type="HOGENOM" id="CLU_010363_2_1_0"/>
<dbReference type="InterPro" id="IPR004477">
    <property type="entry name" value="ComEC_N"/>
</dbReference>
<dbReference type="InterPro" id="IPR025405">
    <property type="entry name" value="DUF4131"/>
</dbReference>
<feature type="transmembrane region" description="Helical" evidence="6">
    <location>
        <begin position="491"/>
        <end position="512"/>
    </location>
</feature>
<feature type="transmembrane region" description="Helical" evidence="6">
    <location>
        <begin position="518"/>
        <end position="535"/>
    </location>
</feature>
<keyword evidence="9" id="KW-1185">Reference proteome</keyword>
<feature type="transmembrane region" description="Helical" evidence="6">
    <location>
        <begin position="378"/>
        <end position="396"/>
    </location>
</feature>
<dbReference type="KEGG" id="pbs:Plabr_1797"/>
<dbReference type="GO" id="GO:0005886">
    <property type="term" value="C:plasma membrane"/>
    <property type="evidence" value="ECO:0007669"/>
    <property type="project" value="UniProtKB-SubCell"/>
</dbReference>
<dbReference type="CDD" id="cd07731">
    <property type="entry name" value="ComA-like_MBL-fold"/>
    <property type="match status" value="1"/>
</dbReference>
<dbReference type="SMART" id="SM00849">
    <property type="entry name" value="Lactamase_B"/>
    <property type="match status" value="1"/>
</dbReference>
<dbReference type="NCBIfam" id="TIGR00360">
    <property type="entry name" value="ComEC_N-term"/>
    <property type="match status" value="1"/>
</dbReference>
<dbReference type="PANTHER" id="PTHR30619:SF1">
    <property type="entry name" value="RECOMBINATION PROTEIN 2"/>
    <property type="match status" value="1"/>
</dbReference>
<keyword evidence="5 6" id="KW-0472">Membrane</keyword>
<keyword evidence="2" id="KW-1003">Cell membrane</keyword>
<dbReference type="InterPro" id="IPR036866">
    <property type="entry name" value="RibonucZ/Hydroxyglut_hydro"/>
</dbReference>
<dbReference type="SUPFAM" id="SSF56281">
    <property type="entry name" value="Metallo-hydrolase/oxidoreductase"/>
    <property type="match status" value="1"/>
</dbReference>
<reference evidence="9" key="1">
    <citation type="submission" date="2011-02" db="EMBL/GenBank/DDBJ databases">
        <title>The complete genome of Planctomyces brasiliensis DSM 5305.</title>
        <authorList>
            <person name="Lucas S."/>
            <person name="Copeland A."/>
            <person name="Lapidus A."/>
            <person name="Bruce D."/>
            <person name="Goodwin L."/>
            <person name="Pitluck S."/>
            <person name="Kyrpides N."/>
            <person name="Mavromatis K."/>
            <person name="Pagani I."/>
            <person name="Ivanova N."/>
            <person name="Ovchinnikova G."/>
            <person name="Lu M."/>
            <person name="Detter J.C."/>
            <person name="Han C."/>
            <person name="Land M."/>
            <person name="Hauser L."/>
            <person name="Markowitz V."/>
            <person name="Cheng J.-F."/>
            <person name="Hugenholtz P."/>
            <person name="Woyke T."/>
            <person name="Wu D."/>
            <person name="Tindall B."/>
            <person name="Pomrenke H.G."/>
            <person name="Brambilla E."/>
            <person name="Klenk H.-P."/>
            <person name="Eisen J.A."/>
        </authorList>
    </citation>
    <scope>NUCLEOTIDE SEQUENCE [LARGE SCALE GENOMIC DNA]</scope>
    <source>
        <strain evidence="9">ATCC 49424 / DSM 5305 / JCM 21570 / NBRC 103401 / IFAM 1448</strain>
    </source>
</reference>
<evidence type="ECO:0000313" key="8">
    <source>
        <dbReference type="EMBL" id="ADY59407.1"/>
    </source>
</evidence>
<sequence>MSEPRPTGPFANRAPAWPVLLAFIAGILLDHFASDELELGGLLLFSGIASAIWLTLTRLSPRHALPALLLVIAGSGSVWHHLQWAVAPADHILRYARPEPAACELQLTLLDVPTVDRETLPDFATAWPDEPRSRFQAEVDGLKQQGQFVPCSGKLLVSVTGELPAWEAGQKITAQGMLRELTPPRNPGEYNFAEAMRRQQIYAALFCESPEAAQLQPHTASHTPVFGQTLNQLRYGILQVLQQTLPAEQAAVAAALLLGERDALNETQQTSFRRSGLAHLLSISGLHVGLFGFALFATGRLLNLRPRSVAILTAAGMTACLLAAESRAPVLRAWILGMTLLGMSQLQRPISLIQGLAISGLVVLVVNPTWLFDTGTHLSFLAVGTILILMTMRPLPGPWDSVDQEEQQTSWWRQEAVTAFRLSVGITVVLLPLFGHVFHRVALAGIPGTVLALPLLMAVMLMLGMHLLWSTLCLAIAAPSAALLTGWPTAFLLSCLSDLAAWFSSVQLLNWFSRRPSAAILLLLYTSAGLALYWWGRTRPLRPRWAIGWTAIVLLLFEMPLTGSIVQQELCECRMLSVGHGNACLIRGPNGECVLIDGGSMENGQRAARVISASLADMQADRLAAVVISHTDTDHLNAVPFLLEELPIGRILVNPAGLDPDHPGFREVAERASARNIPLVALQAGDTISLGNETSLNVLQCPPHPRAGFGNDNADSIVLELIAAGRRLLIPGDVSGRGQQQLIDSVPGGFAAILVPHHGSKRDNDETFASWADPQLTLVSCGFDVDREFLETTYAPSQPFFTSAGAIRLTISEQGAMQLSQWQPDQSWAVVRSSE</sequence>
<keyword evidence="4 6" id="KW-1133">Transmembrane helix</keyword>
<dbReference type="Pfam" id="PF00753">
    <property type="entry name" value="Lactamase_B"/>
    <property type="match status" value="1"/>
</dbReference>
<name>F0SG65_RUBBR</name>
<organism evidence="8 9">
    <name type="scientific">Rubinisphaera brasiliensis (strain ATCC 49424 / DSM 5305 / JCM 21570 / IAM 15109 / NBRC 103401 / IFAM 1448)</name>
    <name type="common">Planctomyces brasiliensis</name>
    <dbReference type="NCBI Taxonomy" id="756272"/>
    <lineage>
        <taxon>Bacteria</taxon>
        <taxon>Pseudomonadati</taxon>
        <taxon>Planctomycetota</taxon>
        <taxon>Planctomycetia</taxon>
        <taxon>Planctomycetales</taxon>
        <taxon>Planctomycetaceae</taxon>
        <taxon>Rubinisphaera</taxon>
    </lineage>
</organism>
<dbReference type="Proteomes" id="UP000006860">
    <property type="component" value="Chromosome"/>
</dbReference>
<gene>
    <name evidence="8" type="ordered locus">Plabr_1797</name>
</gene>
<dbReference type="Pfam" id="PF13567">
    <property type="entry name" value="DUF4131"/>
    <property type="match status" value="1"/>
</dbReference>
<dbReference type="InterPro" id="IPR052159">
    <property type="entry name" value="Competence_DNA_uptake"/>
</dbReference>
<feature type="transmembrane region" description="Helical" evidence="6">
    <location>
        <begin position="416"/>
        <end position="434"/>
    </location>
</feature>
<dbReference type="eggNOG" id="COG0658">
    <property type="taxonomic scope" value="Bacteria"/>
</dbReference>
<evidence type="ECO:0000256" key="1">
    <source>
        <dbReference type="ARBA" id="ARBA00004651"/>
    </source>
</evidence>
<dbReference type="RefSeq" id="WP_013628134.1">
    <property type="nucleotide sequence ID" value="NC_015174.1"/>
</dbReference>
<dbReference type="Gene3D" id="3.60.15.10">
    <property type="entry name" value="Ribonuclease Z/Hydroxyacylglutathione hydrolase-like"/>
    <property type="match status" value="1"/>
</dbReference>
<evidence type="ECO:0000259" key="7">
    <source>
        <dbReference type="SMART" id="SM00849"/>
    </source>
</evidence>